<name>A0A370NJC0_9BURK</name>
<dbReference type="AlphaFoldDB" id="A0A370NJC0"/>
<dbReference type="InterPro" id="IPR016883">
    <property type="entry name" value="UCP028431"/>
</dbReference>
<proteinExistence type="predicted"/>
<accession>A0A370NJC0</accession>
<gene>
    <name evidence="2" type="ORF">DN412_35585</name>
</gene>
<dbReference type="InterPro" id="IPR019282">
    <property type="entry name" value="Glycoamylase-like_cons_dom"/>
</dbReference>
<dbReference type="Gene3D" id="1.50.10.140">
    <property type="match status" value="1"/>
</dbReference>
<organism evidence="2 3">
    <name type="scientific">Cupriavidus lacunae</name>
    <dbReference type="NCBI Taxonomy" id="2666307"/>
    <lineage>
        <taxon>Bacteria</taxon>
        <taxon>Pseudomonadati</taxon>
        <taxon>Pseudomonadota</taxon>
        <taxon>Betaproteobacteria</taxon>
        <taxon>Burkholderiales</taxon>
        <taxon>Burkholderiaceae</taxon>
        <taxon>Cupriavidus</taxon>
    </lineage>
</organism>
<reference evidence="3" key="1">
    <citation type="submission" date="2018-06" db="EMBL/GenBank/DDBJ databases">
        <authorList>
            <person name="Feng T."/>
            <person name="Jeon C.O."/>
        </authorList>
    </citation>
    <scope>NUCLEOTIDE SEQUENCE [LARGE SCALE GENOMIC DNA]</scope>
    <source>
        <strain evidence="3">S23</strain>
    </source>
</reference>
<comment type="caution">
    <text evidence="2">The sequence shown here is derived from an EMBL/GenBank/DDBJ whole genome shotgun (WGS) entry which is preliminary data.</text>
</comment>
<dbReference type="Proteomes" id="UP000255165">
    <property type="component" value="Unassembled WGS sequence"/>
</dbReference>
<evidence type="ECO:0000313" key="3">
    <source>
        <dbReference type="Proteomes" id="UP000255165"/>
    </source>
</evidence>
<evidence type="ECO:0000259" key="1">
    <source>
        <dbReference type="Pfam" id="PF10091"/>
    </source>
</evidence>
<protein>
    <recommendedName>
        <fullName evidence="1">Glycoamylase-like domain-containing protein</fullName>
    </recommendedName>
</protein>
<dbReference type="EMBL" id="QKWJ01000086">
    <property type="protein sequence ID" value="RDK05703.1"/>
    <property type="molecule type" value="Genomic_DNA"/>
</dbReference>
<dbReference type="PIRSF" id="PIRSF028431">
    <property type="entry name" value="UCP028431"/>
    <property type="match status" value="1"/>
</dbReference>
<feature type="domain" description="Glycoamylase-like" evidence="1">
    <location>
        <begin position="201"/>
        <end position="435"/>
    </location>
</feature>
<dbReference type="Pfam" id="PF10091">
    <property type="entry name" value="Glycoamylase"/>
    <property type="match status" value="1"/>
</dbReference>
<evidence type="ECO:0000313" key="2">
    <source>
        <dbReference type="EMBL" id="RDK05703.1"/>
    </source>
</evidence>
<keyword evidence="3" id="KW-1185">Reference proteome</keyword>
<sequence>MHAASSPKARIGVVPAVTNARVARSIAEVEMLQGLQRDSFAYFVNEANPANGLVFDKTRLEWPASIAAIGMALTVYPIGVDHHFMSRNHAAQRTLATLRFLACCEQSTAPNASGYKGFYYHFLSMTSGRRAWLCELSSVDTAILMAGILTAAAFFQEETAGEAEIRRLADMLYRRVDWHWMLRANPLLCHGWTPEHGFLKWHWEGYDEALILYILALGSPTFPIPAHSYLAWAASYCWKAVYGIEYLYAGPLFTHQLSQAWVDFRGIRDPFMQQHQCDYFENSRRATLVQQQYAIRNPLDFEQYGEFCWGTTASDGPGTVTRTVNGVRRTFFDYIARGVPYGPDDGTLAPWAVVASLPFAPDIVLPTIAHFNRLRLCEANPYGFKASFNPTFPCEPARAAGWVSEYHFGINEGPTIIMIENYQSGRIWALMRQCPYIKAGLRRAAFSGGWLD</sequence>